<feature type="region of interest" description="Disordered" evidence="1">
    <location>
        <begin position="1"/>
        <end position="28"/>
    </location>
</feature>
<dbReference type="AlphaFoldDB" id="A0A8B8SYG7"/>
<reference evidence="3" key="1">
    <citation type="submission" date="2025-08" db="UniProtKB">
        <authorList>
            <consortium name="RefSeq"/>
        </authorList>
    </citation>
    <scope>IDENTIFICATION</scope>
    <source>
        <tissue evidence="3">Ear skin</tissue>
    </source>
</reference>
<sequence length="181" mass="18976">MRAPKSAQTLPGLGTGLPDGWSLPKGAGALPLAISGQQKTGFCSSCGGCGQHPPPQSSQGAGASGCHAWNHSQRGLSSRSPRTRAPEEHRSLSSLQWASCHLFDDPGRAARWEGHGDMRKASRRPRPASSPGALDHIWWPRQMTYLCLAGVPPTALGTSPAGPKLPPAVSGDRLLQEEPAP</sequence>
<gene>
    <name evidence="3" type="primary">LOC116663303</name>
</gene>
<feature type="region of interest" description="Disordered" evidence="1">
    <location>
        <begin position="113"/>
        <end position="134"/>
    </location>
</feature>
<dbReference type="Proteomes" id="UP000694856">
    <property type="component" value="Chromosome 4"/>
</dbReference>
<feature type="compositionally biased region" description="Low complexity" evidence="1">
    <location>
        <begin position="9"/>
        <end position="18"/>
    </location>
</feature>
<accession>A0A8B8SYG7</accession>
<keyword evidence="2" id="KW-1185">Reference proteome</keyword>
<feature type="region of interest" description="Disordered" evidence="1">
    <location>
        <begin position="153"/>
        <end position="181"/>
    </location>
</feature>
<feature type="region of interest" description="Disordered" evidence="1">
    <location>
        <begin position="44"/>
        <end position="92"/>
    </location>
</feature>
<evidence type="ECO:0000313" key="2">
    <source>
        <dbReference type="Proteomes" id="UP000694856"/>
    </source>
</evidence>
<organism evidence="2 3">
    <name type="scientific">Camelus ferus</name>
    <name type="common">Wild bactrian camel</name>
    <name type="synonym">Camelus bactrianus ferus</name>
    <dbReference type="NCBI Taxonomy" id="419612"/>
    <lineage>
        <taxon>Eukaryota</taxon>
        <taxon>Metazoa</taxon>
        <taxon>Chordata</taxon>
        <taxon>Craniata</taxon>
        <taxon>Vertebrata</taxon>
        <taxon>Euteleostomi</taxon>
        <taxon>Mammalia</taxon>
        <taxon>Eutheria</taxon>
        <taxon>Laurasiatheria</taxon>
        <taxon>Artiodactyla</taxon>
        <taxon>Tylopoda</taxon>
        <taxon>Camelidae</taxon>
        <taxon>Camelus</taxon>
    </lineage>
</organism>
<proteinExistence type="predicted"/>
<dbReference type="RefSeq" id="XP_032334677.1">
    <property type="nucleotide sequence ID" value="XM_032478786.1"/>
</dbReference>
<feature type="compositionally biased region" description="Polar residues" evidence="1">
    <location>
        <begin position="70"/>
        <end position="80"/>
    </location>
</feature>
<dbReference type="GeneID" id="116663303"/>
<evidence type="ECO:0000256" key="1">
    <source>
        <dbReference type="SAM" id="MobiDB-lite"/>
    </source>
</evidence>
<evidence type="ECO:0000313" key="3">
    <source>
        <dbReference type="RefSeq" id="XP_032334677.1"/>
    </source>
</evidence>
<name>A0A8B8SYG7_CAMFR</name>
<protein>
    <submittedName>
        <fullName evidence="3">Uncharacterized protein LOC116663303 isoform X2</fullName>
    </submittedName>
</protein>